<dbReference type="AlphaFoldDB" id="A0A151GHW0"/>
<evidence type="ECO:0008006" key="6">
    <source>
        <dbReference type="Google" id="ProtNLM"/>
    </source>
</evidence>
<evidence type="ECO:0000313" key="5">
    <source>
        <dbReference type="Proteomes" id="UP000076580"/>
    </source>
</evidence>
<dbReference type="InParanoid" id="A0A151GHW0"/>
<keyword evidence="2" id="KW-0809">Transit peptide</keyword>
<gene>
    <name evidence="4" type="ORF">DCS_03623</name>
</gene>
<evidence type="ECO:0000256" key="1">
    <source>
        <dbReference type="ARBA" id="ARBA00004173"/>
    </source>
</evidence>
<evidence type="ECO:0000256" key="3">
    <source>
        <dbReference type="ARBA" id="ARBA00023128"/>
    </source>
</evidence>
<dbReference type="GO" id="GO:0005739">
    <property type="term" value="C:mitochondrion"/>
    <property type="evidence" value="ECO:0007669"/>
    <property type="project" value="UniProtKB-SubCell"/>
</dbReference>
<protein>
    <recommendedName>
        <fullName evidence="6">Mitochondrial ATPase expression domain-containing protein</fullName>
    </recommendedName>
</protein>
<comment type="subcellular location">
    <subcellularLocation>
        <location evidence="1">Mitochondrion</location>
    </subcellularLocation>
</comment>
<organism evidence="4 5">
    <name type="scientific">Drechmeria coniospora</name>
    <name type="common">Nematophagous fungus</name>
    <name type="synonym">Meria coniospora</name>
    <dbReference type="NCBI Taxonomy" id="98403"/>
    <lineage>
        <taxon>Eukaryota</taxon>
        <taxon>Fungi</taxon>
        <taxon>Dikarya</taxon>
        <taxon>Ascomycota</taxon>
        <taxon>Pezizomycotina</taxon>
        <taxon>Sordariomycetes</taxon>
        <taxon>Hypocreomycetidae</taxon>
        <taxon>Hypocreales</taxon>
        <taxon>Ophiocordycipitaceae</taxon>
        <taxon>Drechmeria</taxon>
    </lineage>
</organism>
<dbReference type="STRING" id="98403.A0A151GHW0"/>
<keyword evidence="5" id="KW-1185">Reference proteome</keyword>
<evidence type="ECO:0000256" key="2">
    <source>
        <dbReference type="ARBA" id="ARBA00022946"/>
    </source>
</evidence>
<dbReference type="Proteomes" id="UP000076580">
    <property type="component" value="Chromosome 02"/>
</dbReference>
<dbReference type="Pfam" id="PF12921">
    <property type="entry name" value="ATP13"/>
    <property type="match status" value="1"/>
</dbReference>
<dbReference type="RefSeq" id="XP_040655974.1">
    <property type="nucleotide sequence ID" value="XM_040800941.1"/>
</dbReference>
<sequence>MALRCPLWQRSRLGRLSLLCVPNYASPAGLDASATFPRRRQMASLTQPGAEAESMPPHELDHVLSAMQRKSAPQVYDAFVAWTKILDDPSSPLHESFVRQVQELPGPTFSEMLRSLDPTNSSLHDVAHGLNIMQGQTRFVDFGDLVDQYGVRTHHRNVLDGMQALMALRSQSRHGLTASDYEIFMRCAGAAVDYQAIKEAWNGMAKDGLQETRTAKTWTEFIKARYMTEPTYYQFDRSRVAVQARDMYRNRLPLPMAALKRMDRVRMSINALKREPWNRRPDEPEEDLRRLLRRRADFRGYRGHWIRALYYGHEMDEELLCASMMAFARSSSLHAIETMILKAYYGINIREAAAHAADPIVSGGIDFPSDSPTRPTERLLHCIVEAFGSMSRIRLGTKLVDFISRRYGIPISHETWSNLLSWTYLCASKPFQPTRKLLGDFEEGVATAADVREVWRTMTSAPHRMQPAFEDYDSYIKALIHHRSFRPAIEMIREYAVPHYNRVVEEYQRAVLDEVLQNDMEPFSTAQADTRSRRKKAQIRKDHVHNCIAAWFSKLLKTASANKSHRGGIVMRVLIPDLIREFPEFFQHQVRYRTAQGIVNLERADAICRFDWTKVRRTILPQKVASFRVRELEATDEPDFEWPRVPAMKVFEWQRKPKRRLDRIGRAPQNEDKRAWWKRLEQDLIL</sequence>
<reference evidence="4 5" key="1">
    <citation type="journal article" date="2016" name="Sci. Rep.">
        <title>Insights into Adaptations to a Near-Obligate Nematode Endoparasitic Lifestyle from the Finished Genome of Drechmeria coniospora.</title>
        <authorList>
            <person name="Zhang L."/>
            <person name="Zhou Z."/>
            <person name="Guo Q."/>
            <person name="Fokkens L."/>
            <person name="Miskei M."/>
            <person name="Pocsi I."/>
            <person name="Zhang W."/>
            <person name="Chen M."/>
            <person name="Wang L."/>
            <person name="Sun Y."/>
            <person name="Donzelli B.G."/>
            <person name="Gibson D.M."/>
            <person name="Nelson D.R."/>
            <person name="Luo J.G."/>
            <person name="Rep M."/>
            <person name="Liu H."/>
            <person name="Yang S."/>
            <person name="Wang J."/>
            <person name="Krasnoff S.B."/>
            <person name="Xu Y."/>
            <person name="Molnar I."/>
            <person name="Lin M."/>
        </authorList>
    </citation>
    <scope>NUCLEOTIDE SEQUENCE [LARGE SCALE GENOMIC DNA]</scope>
    <source>
        <strain evidence="4 5">ARSEF 6962</strain>
    </source>
</reference>
<evidence type="ECO:0000313" key="4">
    <source>
        <dbReference type="EMBL" id="KYK56622.1"/>
    </source>
</evidence>
<dbReference type="EMBL" id="LAYC01000002">
    <property type="protein sequence ID" value="KYK56622.1"/>
    <property type="molecule type" value="Genomic_DNA"/>
</dbReference>
<dbReference type="GeneID" id="63716266"/>
<name>A0A151GHW0_DRECN</name>
<comment type="caution">
    <text evidence="4">The sequence shown here is derived from an EMBL/GenBank/DDBJ whole genome shotgun (WGS) entry which is preliminary data.</text>
</comment>
<dbReference type="InterPro" id="IPR024319">
    <property type="entry name" value="ATPase_expression_mit"/>
</dbReference>
<keyword evidence="3" id="KW-0496">Mitochondrion</keyword>
<proteinExistence type="predicted"/>
<accession>A0A151GHW0</accession>